<dbReference type="SUPFAM" id="SSF109604">
    <property type="entry name" value="HD-domain/PDEase-like"/>
    <property type="match status" value="1"/>
</dbReference>
<evidence type="ECO:0000256" key="2">
    <source>
        <dbReference type="ARBA" id="ARBA00022723"/>
    </source>
</evidence>
<feature type="region of interest" description="Disordered" evidence="4">
    <location>
        <begin position="696"/>
        <end position="720"/>
    </location>
</feature>
<reference evidence="6 7" key="1">
    <citation type="submission" date="2024-04" db="EMBL/GenBank/DDBJ databases">
        <title>Tritrichomonas musculus Genome.</title>
        <authorList>
            <person name="Alves-Ferreira E."/>
            <person name="Grigg M."/>
            <person name="Lorenzi H."/>
            <person name="Galac M."/>
        </authorList>
    </citation>
    <scope>NUCLEOTIDE SEQUENCE [LARGE SCALE GENOMIC DNA]</scope>
    <source>
        <strain evidence="6 7">EAF2021</strain>
    </source>
</reference>
<gene>
    <name evidence="6" type="ORF">M9Y10_028377</name>
</gene>
<comment type="caution">
    <text evidence="6">The sequence shown here is derived from an EMBL/GenBank/DDBJ whole genome shotgun (WGS) entry which is preliminary data.</text>
</comment>
<keyword evidence="7" id="KW-1185">Reference proteome</keyword>
<dbReference type="PANTHER" id="PTHR11347">
    <property type="entry name" value="CYCLIC NUCLEOTIDE PHOSPHODIESTERASE"/>
    <property type="match status" value="1"/>
</dbReference>
<dbReference type="Pfam" id="PF01590">
    <property type="entry name" value="GAF"/>
    <property type="match status" value="2"/>
</dbReference>
<keyword evidence="2" id="KW-0479">Metal-binding</keyword>
<keyword evidence="1" id="KW-0140">cGMP</keyword>
<keyword evidence="3" id="KW-0378">Hydrolase</keyword>
<dbReference type="CDD" id="cd00077">
    <property type="entry name" value="HDc"/>
    <property type="match status" value="1"/>
</dbReference>
<dbReference type="PROSITE" id="PS51845">
    <property type="entry name" value="PDEASE_I_2"/>
    <property type="match status" value="1"/>
</dbReference>
<dbReference type="EMBL" id="JAPFFF010000004">
    <property type="protein sequence ID" value="KAK8891171.1"/>
    <property type="molecule type" value="Genomic_DNA"/>
</dbReference>
<feature type="compositionally biased region" description="Low complexity" evidence="4">
    <location>
        <begin position="707"/>
        <end position="720"/>
    </location>
</feature>
<dbReference type="PRINTS" id="PR00387">
    <property type="entry name" value="PDIESTERASE1"/>
</dbReference>
<dbReference type="Pfam" id="PF00233">
    <property type="entry name" value="PDEase_I"/>
    <property type="match status" value="1"/>
</dbReference>
<dbReference type="Gene3D" id="3.30.450.40">
    <property type="match status" value="2"/>
</dbReference>
<accession>A0ABR2KK85</accession>
<feature type="domain" description="PDEase" evidence="5">
    <location>
        <begin position="786"/>
        <end position="1123"/>
    </location>
</feature>
<name>A0ABR2KK85_9EUKA</name>
<sequence length="1147" mass="131463">MIYDPSIDNPQNIEESSHHINNDADLHTHDNTNNTNFSNLNENSNSDTTNTNLGQKYDKDQMTTFLLKEILTKDLNELAESFFVQYLQVCPPNFVDDSKNNHNGTVIYWDDVPSLNSFFSRTLNEIYVDLFYSKEGVPESEKTILSTFKESNHDVQLLEDVEPVSEMDKKLFSDINKKFHNSQEITNKNILLIKINGGSDKHQGILQVIFDLDKRINSEIVELSKWFAQRLELIIQVSNRKAIPSLLTDILPIMRTEQFFNLSCMKIARSFNARECEIWKVENENQLKEQRTKSKSSSKLDEKDKEKNSEAKYLARYTDHKSIFDINKGGIVGFTINSGRNDLNCQSNIHHPAYDPIFDGEVEEPVLVHVIRSEGELFAIALRGNRRYPIFFEVDITHLYKLSKVLVLSFANSETFTEVDNEVQKNRLEKEGLTALLDVAEEISGQLDTNKLTEIIIEKGRLLTNADRCSLFLVNDSHDRLITTLQSGLSTRIDIPIDKGIVGKTVIENRTLNIPDAYKCEYFDPSTDKTTGYRTSQILSVPIRNNTGEVIGVTEMVNRLDDKPFTSWDVNLIQIFNIFCGISLENAKLFQKSVYMASQLRSFMNMSFSLSKSESVHRILSDIMQNARRSINAEYGSLYLLEDASNSLSTFIVDGGFVPSAMSLCKGIAGHCAQTQNELIINDCLNDERFAGFIKNNGNKNDDENASPNSSSSQQSSNTPTINKLSVIAAPLLRSDGTLLGVAEMVNKKNGSFTDDDMKLMKSFSTFAAIALENSRLKDIEKYGNVETEMMKYVSESERSLTNTIPEKLRFQSEELKAKILTINVFSCDLLGIDHIRTVFYIFNRFKICDEFDINNEMLFKFVFELWKTYNDVPYHNWTHACDVLQYTAYELHIGELENVFTRLEIFALLVSAICHDANHNGYNNIYNVKSETPLGILFKGQSVMETHHVTITINILDKDELNLFHSLSKENVRKMWNIVIKLILSTDMSLHFNLVKNTSNLLDNNEFSFENEDHRQIGLDLLLKVADISNVSRPFEIADKWCTILQEEFFRQGDMEKENGIGLSSPMNDRENNDKPKSQIGFYNFICLPLYQVTARVFPKLQVNVEHVKENLEVWMKMVKQEEEQKQKEEEKPKEEENSQNEQEQK</sequence>
<proteinExistence type="predicted"/>
<evidence type="ECO:0000313" key="6">
    <source>
        <dbReference type="EMBL" id="KAK8891171.1"/>
    </source>
</evidence>
<dbReference type="SUPFAM" id="SSF55781">
    <property type="entry name" value="GAF domain-like"/>
    <property type="match status" value="3"/>
</dbReference>
<dbReference type="InterPro" id="IPR002073">
    <property type="entry name" value="PDEase_catalytic_dom"/>
</dbReference>
<dbReference type="Gene3D" id="1.10.1300.10">
    <property type="entry name" value="3'5'-cyclic nucleotide phosphodiesterase, catalytic domain"/>
    <property type="match status" value="1"/>
</dbReference>
<evidence type="ECO:0000313" key="7">
    <source>
        <dbReference type="Proteomes" id="UP001470230"/>
    </source>
</evidence>
<dbReference type="InterPro" id="IPR003607">
    <property type="entry name" value="HD/PDEase_dom"/>
</dbReference>
<feature type="region of interest" description="Disordered" evidence="4">
    <location>
        <begin position="1123"/>
        <end position="1147"/>
    </location>
</feature>
<dbReference type="InterPro" id="IPR029016">
    <property type="entry name" value="GAF-like_dom_sf"/>
</dbReference>
<feature type="compositionally biased region" description="Low complexity" evidence="4">
    <location>
        <begin position="31"/>
        <end position="52"/>
    </location>
</feature>
<dbReference type="InterPro" id="IPR036971">
    <property type="entry name" value="PDEase_catalytic_dom_sf"/>
</dbReference>
<dbReference type="SMART" id="SM00065">
    <property type="entry name" value="GAF"/>
    <property type="match status" value="2"/>
</dbReference>
<dbReference type="Proteomes" id="UP001470230">
    <property type="component" value="Unassembled WGS sequence"/>
</dbReference>
<dbReference type="InterPro" id="IPR023088">
    <property type="entry name" value="PDEase"/>
</dbReference>
<evidence type="ECO:0000256" key="1">
    <source>
        <dbReference type="ARBA" id="ARBA00022535"/>
    </source>
</evidence>
<feature type="region of interest" description="Disordered" evidence="4">
    <location>
        <begin position="22"/>
        <end position="55"/>
    </location>
</feature>
<protein>
    <recommendedName>
        <fullName evidence="5">PDEase domain-containing protein</fullName>
    </recommendedName>
</protein>
<evidence type="ECO:0000256" key="4">
    <source>
        <dbReference type="SAM" id="MobiDB-lite"/>
    </source>
</evidence>
<evidence type="ECO:0000256" key="3">
    <source>
        <dbReference type="ARBA" id="ARBA00022801"/>
    </source>
</evidence>
<dbReference type="InterPro" id="IPR003018">
    <property type="entry name" value="GAF"/>
</dbReference>
<organism evidence="6 7">
    <name type="scientific">Tritrichomonas musculus</name>
    <dbReference type="NCBI Taxonomy" id="1915356"/>
    <lineage>
        <taxon>Eukaryota</taxon>
        <taxon>Metamonada</taxon>
        <taxon>Parabasalia</taxon>
        <taxon>Tritrichomonadida</taxon>
        <taxon>Tritrichomonadidae</taxon>
        <taxon>Tritrichomonas</taxon>
    </lineage>
</organism>
<evidence type="ECO:0000259" key="5">
    <source>
        <dbReference type="PROSITE" id="PS51845"/>
    </source>
</evidence>